<gene>
    <name evidence="1" type="ORF">CN684_31205</name>
</gene>
<name>A0A2A7VQK7_9BACI</name>
<sequence>MANEPTAQERAHLFGTATRQNFQMLPTQQVTGENTTIQFNLPKARLLSKITLNVEAVVTLKSKGTAIPLHDFSPYSILRRVSLDLNNGFIPYMLPGRDLMLYNSLRLNPDVLFPGKDARAMNYIETSANETGKDAKIQFSMEMPVTLNPRDPVGLVLLQTGESAVTLTIDVDKMEKAYKLNASNSDAVLFKTMKITPMLETFSIPPLPQAFPDISALKLVSSKGTTFAGNGQNIVTLSTGMIYRKFILFFEDKDGNPIGDEDFQGNLELIFNQADIPYSIKPSVLTHLNHSQLGYNLPKGAYAFDFTNQGIPNLGGSRDFIDTEKLNEFWCRFSTQKEGKVTVISENLSRLK</sequence>
<protein>
    <submittedName>
        <fullName evidence="1">Cytoplasmic protein</fullName>
    </submittedName>
</protein>
<organism evidence="1 2">
    <name type="scientific">Bacillus wiedmannii</name>
    <dbReference type="NCBI Taxonomy" id="1890302"/>
    <lineage>
        <taxon>Bacteria</taxon>
        <taxon>Bacillati</taxon>
        <taxon>Bacillota</taxon>
        <taxon>Bacilli</taxon>
        <taxon>Bacillales</taxon>
        <taxon>Bacillaceae</taxon>
        <taxon>Bacillus</taxon>
        <taxon>Bacillus cereus group</taxon>
    </lineage>
</organism>
<reference evidence="1 2" key="1">
    <citation type="submission" date="2017-09" db="EMBL/GenBank/DDBJ databases">
        <title>Large-scale bioinformatics analysis of Bacillus genomes uncovers conserved roles of natural products in bacterial physiology.</title>
        <authorList>
            <consortium name="Agbiome Team Llc"/>
            <person name="Bleich R.M."/>
            <person name="Grubbs K.J."/>
            <person name="Santa Maria K.C."/>
            <person name="Allen S.E."/>
            <person name="Farag S."/>
            <person name="Shank E.A."/>
            <person name="Bowers A."/>
        </authorList>
    </citation>
    <scope>NUCLEOTIDE SEQUENCE [LARGE SCALE GENOMIC DNA]</scope>
    <source>
        <strain evidence="1 2">AFS004017</strain>
    </source>
</reference>
<dbReference type="RefSeq" id="WP_098096916.1">
    <property type="nucleotide sequence ID" value="NZ_NUEL01000085.1"/>
</dbReference>
<comment type="caution">
    <text evidence="1">The sequence shown here is derived from an EMBL/GenBank/DDBJ whole genome shotgun (WGS) entry which is preliminary data.</text>
</comment>
<dbReference type="Proteomes" id="UP000220045">
    <property type="component" value="Unassembled WGS sequence"/>
</dbReference>
<proteinExistence type="predicted"/>
<evidence type="ECO:0000313" key="2">
    <source>
        <dbReference type="Proteomes" id="UP000220045"/>
    </source>
</evidence>
<accession>A0A2A7VQK7</accession>
<dbReference type="AlphaFoldDB" id="A0A2A7VQK7"/>
<evidence type="ECO:0000313" key="1">
    <source>
        <dbReference type="EMBL" id="PEI99654.1"/>
    </source>
</evidence>
<dbReference type="EMBL" id="NUEL01000085">
    <property type="protein sequence ID" value="PEI99654.1"/>
    <property type="molecule type" value="Genomic_DNA"/>
</dbReference>